<dbReference type="SMART" id="SM00382">
    <property type="entry name" value="AAA"/>
    <property type="match status" value="2"/>
</dbReference>
<dbReference type="GO" id="GO:0005524">
    <property type="term" value="F:ATP binding"/>
    <property type="evidence" value="ECO:0007669"/>
    <property type="project" value="UniProtKB-KW"/>
</dbReference>
<evidence type="ECO:0000259" key="11">
    <source>
        <dbReference type="PROSITE" id="PS50893"/>
    </source>
</evidence>
<feature type="transmembrane region" description="Helical" evidence="10">
    <location>
        <begin position="1038"/>
        <end position="1061"/>
    </location>
</feature>
<dbReference type="InterPro" id="IPR050173">
    <property type="entry name" value="ABC_transporter_C-like"/>
</dbReference>
<dbReference type="Pfam" id="PF00005">
    <property type="entry name" value="ABC_tran"/>
    <property type="match status" value="2"/>
</dbReference>
<dbReference type="CDD" id="cd18596">
    <property type="entry name" value="ABC_6TM_VMR1_D1_like"/>
    <property type="match status" value="1"/>
</dbReference>
<evidence type="ECO:0000256" key="5">
    <source>
        <dbReference type="ARBA" id="ARBA00022741"/>
    </source>
</evidence>
<evidence type="ECO:0000256" key="1">
    <source>
        <dbReference type="ARBA" id="ARBA00004141"/>
    </source>
</evidence>
<feature type="compositionally biased region" description="Low complexity" evidence="9">
    <location>
        <begin position="414"/>
        <end position="425"/>
    </location>
</feature>
<feature type="region of interest" description="Disordered" evidence="9">
    <location>
        <begin position="387"/>
        <end position="425"/>
    </location>
</feature>
<dbReference type="CDD" id="cd03250">
    <property type="entry name" value="ABCC_MRP_domain1"/>
    <property type="match status" value="1"/>
</dbReference>
<dbReference type="KEGG" id="pco:PHACADRAFT_172648"/>
<feature type="transmembrane region" description="Helical" evidence="10">
    <location>
        <begin position="31"/>
        <end position="50"/>
    </location>
</feature>
<dbReference type="RefSeq" id="XP_007394776.1">
    <property type="nucleotide sequence ID" value="XM_007394714.1"/>
</dbReference>
<accession>K5V311</accession>
<feature type="transmembrane region" description="Helical" evidence="10">
    <location>
        <begin position="588"/>
        <end position="612"/>
    </location>
</feature>
<dbReference type="SUPFAM" id="SSF90123">
    <property type="entry name" value="ABC transporter transmembrane region"/>
    <property type="match status" value="2"/>
</dbReference>
<feature type="transmembrane region" description="Helical" evidence="10">
    <location>
        <begin position="1173"/>
        <end position="1192"/>
    </location>
</feature>
<proteinExistence type="predicted"/>
<dbReference type="InterPro" id="IPR036640">
    <property type="entry name" value="ABC1_TM_sf"/>
</dbReference>
<dbReference type="InParanoid" id="K5V311"/>
<dbReference type="InterPro" id="IPR011527">
    <property type="entry name" value="ABC1_TM_dom"/>
</dbReference>
<reference evidence="13 14" key="1">
    <citation type="journal article" date="2012" name="BMC Genomics">
        <title>Comparative genomics of the white-rot fungi, Phanerochaete carnosa and P. chrysosporium, to elucidate the genetic basis of the distinct wood types they colonize.</title>
        <authorList>
            <person name="Suzuki H."/>
            <person name="MacDonald J."/>
            <person name="Syed K."/>
            <person name="Salamov A."/>
            <person name="Hori C."/>
            <person name="Aerts A."/>
            <person name="Henrissat B."/>
            <person name="Wiebenga A."/>
            <person name="vanKuyk P.A."/>
            <person name="Barry K."/>
            <person name="Lindquist E."/>
            <person name="LaButti K."/>
            <person name="Lapidus A."/>
            <person name="Lucas S."/>
            <person name="Coutinho P."/>
            <person name="Gong Y."/>
            <person name="Samejima M."/>
            <person name="Mahadevan R."/>
            <person name="Abou-Zaid M."/>
            <person name="de Vries R.P."/>
            <person name="Igarashi K."/>
            <person name="Yadav J.S."/>
            <person name="Grigoriev I.V."/>
            <person name="Master E.R."/>
        </authorList>
    </citation>
    <scope>NUCLEOTIDE SEQUENCE [LARGE SCALE GENOMIC DNA]</scope>
    <source>
        <strain evidence="13 14">HHB-10118-sp</strain>
    </source>
</reference>
<dbReference type="PROSITE" id="PS50893">
    <property type="entry name" value="ABC_TRANSPORTER_2"/>
    <property type="match status" value="2"/>
</dbReference>
<dbReference type="Proteomes" id="UP000008370">
    <property type="component" value="Unassembled WGS sequence"/>
</dbReference>
<feature type="compositionally biased region" description="Basic and acidic residues" evidence="9">
    <location>
        <begin position="403"/>
        <end position="413"/>
    </location>
</feature>
<gene>
    <name evidence="13" type="ORF">PHACADRAFT_172648</name>
</gene>
<evidence type="ECO:0008006" key="15">
    <source>
        <dbReference type="Google" id="ProtNLM"/>
    </source>
</evidence>
<dbReference type="GeneID" id="18909602"/>
<feature type="region of interest" description="Disordered" evidence="9">
    <location>
        <begin position="942"/>
        <end position="962"/>
    </location>
</feature>
<dbReference type="GO" id="GO:0016020">
    <property type="term" value="C:membrane"/>
    <property type="evidence" value="ECO:0007669"/>
    <property type="project" value="UniProtKB-SubCell"/>
</dbReference>
<feature type="domain" description="ABC transporter" evidence="11">
    <location>
        <begin position="703"/>
        <end position="933"/>
    </location>
</feature>
<evidence type="ECO:0000256" key="2">
    <source>
        <dbReference type="ARBA" id="ARBA00022448"/>
    </source>
</evidence>
<dbReference type="HOGENOM" id="CLU_000604_27_6_1"/>
<feature type="transmembrane region" description="Helical" evidence="10">
    <location>
        <begin position="332"/>
        <end position="355"/>
    </location>
</feature>
<name>K5V311_PHACS</name>
<feature type="transmembrane region" description="Helical" evidence="10">
    <location>
        <begin position="1229"/>
        <end position="1247"/>
    </location>
</feature>
<keyword evidence="5" id="KW-0547">Nucleotide-binding</keyword>
<dbReference type="FunCoup" id="K5V311">
    <property type="interactions" value="34"/>
</dbReference>
<dbReference type="EMBL" id="JH930471">
    <property type="protein sequence ID" value="EKM56946.1"/>
    <property type="molecule type" value="Genomic_DNA"/>
</dbReference>
<evidence type="ECO:0000313" key="13">
    <source>
        <dbReference type="EMBL" id="EKM56946.1"/>
    </source>
</evidence>
<keyword evidence="14" id="KW-1185">Reference proteome</keyword>
<feature type="transmembrane region" description="Helical" evidence="10">
    <location>
        <begin position="287"/>
        <end position="312"/>
    </location>
</feature>
<dbReference type="Gene3D" id="3.40.50.300">
    <property type="entry name" value="P-loop containing nucleotide triphosphate hydrolases"/>
    <property type="match status" value="2"/>
</dbReference>
<evidence type="ECO:0000256" key="10">
    <source>
        <dbReference type="SAM" id="Phobius"/>
    </source>
</evidence>
<protein>
    <recommendedName>
        <fullName evidence="15">ABC transporter</fullName>
    </recommendedName>
</protein>
<evidence type="ECO:0000256" key="9">
    <source>
        <dbReference type="SAM" id="MobiDB-lite"/>
    </source>
</evidence>
<dbReference type="Pfam" id="PF00664">
    <property type="entry name" value="ABC_membrane"/>
    <property type="match status" value="2"/>
</dbReference>
<organism evidence="13 14">
    <name type="scientific">Phanerochaete carnosa (strain HHB-10118-sp)</name>
    <name type="common">White-rot fungus</name>
    <name type="synonym">Peniophora carnosa</name>
    <dbReference type="NCBI Taxonomy" id="650164"/>
    <lineage>
        <taxon>Eukaryota</taxon>
        <taxon>Fungi</taxon>
        <taxon>Dikarya</taxon>
        <taxon>Basidiomycota</taxon>
        <taxon>Agaricomycotina</taxon>
        <taxon>Agaricomycetes</taxon>
        <taxon>Polyporales</taxon>
        <taxon>Phanerochaetaceae</taxon>
        <taxon>Phanerochaete</taxon>
    </lineage>
</organism>
<dbReference type="CDD" id="cd03244">
    <property type="entry name" value="ABCC_MRP_domain2"/>
    <property type="match status" value="1"/>
</dbReference>
<dbReference type="InterPro" id="IPR003593">
    <property type="entry name" value="AAA+_ATPase"/>
</dbReference>
<dbReference type="SUPFAM" id="SSF52540">
    <property type="entry name" value="P-loop containing nucleoside triphosphate hydrolases"/>
    <property type="match status" value="2"/>
</dbReference>
<feature type="domain" description="ABC transporter" evidence="11">
    <location>
        <begin position="1316"/>
        <end position="1553"/>
    </location>
</feature>
<feature type="domain" description="ABC transmembrane type-1" evidence="12">
    <location>
        <begin position="298"/>
        <end position="651"/>
    </location>
</feature>
<evidence type="ECO:0000256" key="4">
    <source>
        <dbReference type="ARBA" id="ARBA00022737"/>
    </source>
</evidence>
<evidence type="ECO:0000256" key="8">
    <source>
        <dbReference type="ARBA" id="ARBA00023136"/>
    </source>
</evidence>
<feature type="transmembrane region" description="Helical" evidence="10">
    <location>
        <begin position="511"/>
        <end position="529"/>
    </location>
</feature>
<feature type="domain" description="ABC transmembrane type-1" evidence="12">
    <location>
        <begin position="1006"/>
        <end position="1279"/>
    </location>
</feature>
<evidence type="ECO:0000256" key="3">
    <source>
        <dbReference type="ARBA" id="ARBA00022692"/>
    </source>
</evidence>
<evidence type="ECO:0000259" key="12">
    <source>
        <dbReference type="PROSITE" id="PS50929"/>
    </source>
</evidence>
<evidence type="ECO:0000313" key="14">
    <source>
        <dbReference type="Proteomes" id="UP000008370"/>
    </source>
</evidence>
<keyword evidence="2" id="KW-0813">Transport</keyword>
<keyword evidence="7 10" id="KW-1133">Transmembrane helix</keyword>
<keyword evidence="3 10" id="KW-0812">Transmembrane</keyword>
<evidence type="ECO:0000256" key="6">
    <source>
        <dbReference type="ARBA" id="ARBA00022840"/>
    </source>
</evidence>
<dbReference type="PANTHER" id="PTHR24223:SF356">
    <property type="entry name" value="ATP-BINDING CASSETTE TRANSPORTER ABC4"/>
    <property type="match status" value="1"/>
</dbReference>
<dbReference type="InterPro" id="IPR027417">
    <property type="entry name" value="P-loop_NTPase"/>
</dbReference>
<dbReference type="PROSITE" id="PS00211">
    <property type="entry name" value="ABC_TRANSPORTER_1"/>
    <property type="match status" value="1"/>
</dbReference>
<comment type="subcellular location">
    <subcellularLocation>
        <location evidence="1">Membrane</location>
        <topology evidence="1">Multi-pass membrane protein</topology>
    </subcellularLocation>
</comment>
<dbReference type="CDD" id="cd18604">
    <property type="entry name" value="ABC_6TM_VMR1_D2_like"/>
    <property type="match status" value="1"/>
</dbReference>
<dbReference type="InterPro" id="IPR017871">
    <property type="entry name" value="ABC_transporter-like_CS"/>
</dbReference>
<feature type="transmembrane region" description="Helical" evidence="10">
    <location>
        <begin position="484"/>
        <end position="505"/>
    </location>
</feature>
<feature type="transmembrane region" description="Helical" evidence="10">
    <location>
        <begin position="85"/>
        <end position="103"/>
    </location>
</feature>
<sequence>MGFVRQSLVVLFLTLRDDDQESRLWFDERVFPSYVAAISLLALLTHAIWASRLVRNLGRRNAPEQPLAEGSVNCRGETVISLFKLARLSGVLALFGLAVLSLWCSEKKKNEWIDSTQVAAQGYALMLAVLNTLCNTRQSLKYSLHLSLVTSTFLMVYAYRDIWPLMTFTLQPKDRDEGSLLWAKVALATLVGAVEPILEPYPCVSYHSTQPREPGPEQTASLFSYLTFIWLEPTIWRAYRASHLPADELPPLNDYDKTKNLIKRAYPILDPFSGAKKQHLFWGLIKIFRWSFIIQATMLVLYALANIAVPIGTNRLLNYLESGGQGAVVKPWVWILWIGGGPIIQSLVFQCYLFLATRSLVHVESIITSLVFDHALRIRLKAETSEKKSSAKAPTPIPAGVDKSGDGDDETVHSRASTSASTATAGVASTMTTATAVAPGASPQSKGKDDKKDIFKRGGGGSLIGKINNLVTSDLDNINNGRNLLFIILSAPLQFSFGAIFLYQVLGWSSFVGLVVMIILLPVPTWVATRMQGVQVEKMMATDARVQKATEAMSVLRMIKLFGWEPRVKETIAESRENELKYVWKSKILGLATGCVNHVIPLMHMIVTYAVYTVVMKRKLTASIVFSSMTAFNMIRGQIFRVTFMLPTFINANVSLGRVADFLRVTELLDNYTEISSSEVAIDASEAHKDDIGFGRVNFSWTNESDDGTLTPSRQTFRLRIDDEVHFKKGAFNLIIGPTGSGKTSVLMALLGEMHYIPLGPDSWVSLPRGGGIAYAAQESWVQNETIKENILFGAPYDEERYKKVIYQCGLTRDLSLFDAGDATEVGEKGLTLSGGQKARITLARAVYSSAETLLLDDVLAALDVHTSRWIVNKCFKGDLIRGRTVLLVTHNVAMVSPLAEFVVSLQDGHIVSQGSVGDALKKDVQLEEELKHEEEVIELDEAEEATADSADPANPGAPGKKDGKLVVAEEIAVGHVGWAAFKLFLGELGGKYPFLFWLQFMFGECGAEFFNVLELWWLGYWAQQYALHDPSDVRAGFYLGIYCAFVGVVILMNALSQIVYTVATLRASRSIHAKLIKSLLGSTFRWLDVTPTERVATRCTKDIQSVDLTVPMCLHSVFSMALSCAVKLVVVVTFTPFFLLPAVFVLASGGFLGQVYLKAQLSVKREMSNAKAPVLGAFGGAIVGLASIRAYQAQDAFRNMLHQRIDRYVRAARSFYNIYRWIGIRLDVLGQVFSASLAFYLVYGPLSANPSVVGFTLSQAAGFSDLILWFMYLYNEFEVNGNSLERIKQYIDIDHEPEPRPEGVPPAYWPASGDLRVEKLSARYSLDGPKILEDVSFHAKAGERVGVVGRTGSGKSTLTLALLRCIFTEGTVVYDGIDTKIINLDALRSNVTIIPQVPELLSGSLRHNLDVFGQYDDATLNDALRAAGLFSLQKLSDESRITLDSEIASGGGNLSVGQRQIIALARAIVRQSKLLILDEATSAIDYETDAIIQSSLRTELKSDVTVITVAHRLQTIMDYDKIMVLDAGRLVEFDTPRALLQKEGGRLRALVDESADREELYAMARGEVKP</sequence>
<keyword evidence="6" id="KW-0067">ATP-binding</keyword>
<feature type="transmembrane region" description="Helical" evidence="10">
    <location>
        <begin position="1129"/>
        <end position="1153"/>
    </location>
</feature>
<dbReference type="PANTHER" id="PTHR24223">
    <property type="entry name" value="ATP-BINDING CASSETTE SUB-FAMILY C"/>
    <property type="match status" value="1"/>
</dbReference>
<dbReference type="Gene3D" id="1.20.1560.10">
    <property type="entry name" value="ABC transporter type 1, transmembrane domain"/>
    <property type="match status" value="2"/>
</dbReference>
<dbReference type="FunFam" id="1.20.1560.10:FF:000013">
    <property type="entry name" value="ABC transporter C family member 2"/>
    <property type="match status" value="1"/>
</dbReference>
<keyword evidence="4" id="KW-0677">Repeat</keyword>
<dbReference type="GO" id="GO:0140359">
    <property type="term" value="F:ABC-type transporter activity"/>
    <property type="evidence" value="ECO:0007669"/>
    <property type="project" value="InterPro"/>
</dbReference>
<evidence type="ECO:0000256" key="7">
    <source>
        <dbReference type="ARBA" id="ARBA00022989"/>
    </source>
</evidence>
<dbReference type="PROSITE" id="PS50929">
    <property type="entry name" value="ABC_TM1F"/>
    <property type="match status" value="2"/>
</dbReference>
<keyword evidence="8 10" id="KW-0472">Membrane</keyword>
<dbReference type="OrthoDB" id="6500128at2759"/>
<dbReference type="FunFam" id="3.40.50.300:FF:000838">
    <property type="entry name" value="ABC multidrug transporter (Eurofung)"/>
    <property type="match status" value="1"/>
</dbReference>
<dbReference type="GO" id="GO:0016887">
    <property type="term" value="F:ATP hydrolysis activity"/>
    <property type="evidence" value="ECO:0007669"/>
    <property type="project" value="InterPro"/>
</dbReference>
<dbReference type="InterPro" id="IPR003439">
    <property type="entry name" value="ABC_transporter-like_ATP-bd"/>
</dbReference>